<keyword evidence="3" id="KW-1185">Reference proteome</keyword>
<evidence type="ECO:0000256" key="1">
    <source>
        <dbReference type="SAM" id="MobiDB-lite"/>
    </source>
</evidence>
<gene>
    <name evidence="2" type="ORF">SCF082_LOCUS10369</name>
</gene>
<evidence type="ECO:0000313" key="2">
    <source>
        <dbReference type="EMBL" id="CAK9009657.1"/>
    </source>
</evidence>
<dbReference type="Proteomes" id="UP001642464">
    <property type="component" value="Unassembled WGS sequence"/>
</dbReference>
<name>A0ABP0J5L7_9DINO</name>
<dbReference type="EMBL" id="CAXAMM010006047">
    <property type="protein sequence ID" value="CAK9009657.1"/>
    <property type="molecule type" value="Genomic_DNA"/>
</dbReference>
<sequence>MSMSRPISPPSSWTPPTRGNSSTFWIRTAMARRSTTGRHGRGCWFGGDHGPPSSSLCWKRKVWNEAF</sequence>
<reference evidence="2 3" key="1">
    <citation type="submission" date="2024-02" db="EMBL/GenBank/DDBJ databases">
        <authorList>
            <person name="Chen Y."/>
            <person name="Shah S."/>
            <person name="Dougan E. K."/>
            <person name="Thang M."/>
            <person name="Chan C."/>
        </authorList>
    </citation>
    <scope>NUCLEOTIDE SEQUENCE [LARGE SCALE GENOMIC DNA]</scope>
</reference>
<comment type="caution">
    <text evidence="2">The sequence shown here is derived from an EMBL/GenBank/DDBJ whole genome shotgun (WGS) entry which is preliminary data.</text>
</comment>
<proteinExistence type="predicted"/>
<protein>
    <submittedName>
        <fullName evidence="2">Uncharacterized protein</fullName>
    </submittedName>
</protein>
<evidence type="ECO:0000313" key="3">
    <source>
        <dbReference type="Proteomes" id="UP001642464"/>
    </source>
</evidence>
<organism evidence="2 3">
    <name type="scientific">Durusdinium trenchii</name>
    <dbReference type="NCBI Taxonomy" id="1381693"/>
    <lineage>
        <taxon>Eukaryota</taxon>
        <taxon>Sar</taxon>
        <taxon>Alveolata</taxon>
        <taxon>Dinophyceae</taxon>
        <taxon>Suessiales</taxon>
        <taxon>Symbiodiniaceae</taxon>
        <taxon>Durusdinium</taxon>
    </lineage>
</organism>
<feature type="region of interest" description="Disordered" evidence="1">
    <location>
        <begin position="1"/>
        <end position="21"/>
    </location>
</feature>
<accession>A0ABP0J5L7</accession>